<proteinExistence type="predicted"/>
<accession>A0A015VD52</accession>
<dbReference type="Proteomes" id="UP000020773">
    <property type="component" value="Unassembled WGS sequence"/>
</dbReference>
<dbReference type="PROSITE" id="PS51257">
    <property type="entry name" value="PROKAR_LIPOPROTEIN"/>
    <property type="match status" value="1"/>
</dbReference>
<evidence type="ECO:0000313" key="1">
    <source>
        <dbReference type="EMBL" id="EXY93256.1"/>
    </source>
</evidence>
<sequence length="358" mass="41164">MKNKSACFFVLSLFVCSMFTSCNKESTTECQTIDFSTLFDGQPEKIPLKEWAKSIHFVQLETNDSILIGNIRATILHKDKILVHHNNLSLFDLSGKFICNIGSKGGGPTEYSGINNAWTDDEGIHIFDIANKIKTYNWNGKWIKTEPIPESNIKEVFPLASGNNIKAGYIQNITGNEPHKIYLFKDSTILAKIPYGKSFQKGEMTMVFYNECYPFHANGRTFFKEMFNDTIFSIDNQYQPVPRWYIELGKYKIAEDARYTLTDPRKSVFDNAATLTPIGKWDNKLFFSARANKQNYLFYYDLKEKKSNSIQISYPENSFAIPEEHSFIPKCMSDDGKYLISYEIQENDENPVIILAEK</sequence>
<organism evidence="1 2">
    <name type="scientific">Bacteroides fragilis str. 3998T(B)3</name>
    <dbReference type="NCBI Taxonomy" id="1339316"/>
    <lineage>
        <taxon>Bacteria</taxon>
        <taxon>Pseudomonadati</taxon>
        <taxon>Bacteroidota</taxon>
        <taxon>Bacteroidia</taxon>
        <taxon>Bacteroidales</taxon>
        <taxon>Bacteroidaceae</taxon>
        <taxon>Bacteroides</taxon>
    </lineage>
</organism>
<comment type="caution">
    <text evidence="1">The sequence shown here is derived from an EMBL/GenBank/DDBJ whole genome shotgun (WGS) entry which is preliminary data.</text>
</comment>
<reference evidence="1 2" key="1">
    <citation type="submission" date="2014-02" db="EMBL/GenBank/DDBJ databases">
        <authorList>
            <person name="Sears C."/>
            <person name="Carroll K."/>
            <person name="Sack B.R."/>
            <person name="Qadri F."/>
            <person name="Myers L.L."/>
            <person name="Chung G.-T."/>
            <person name="Escheverria P."/>
            <person name="Fraser C.M."/>
            <person name="Sadzewicz L."/>
            <person name="Shefchek K.A."/>
            <person name="Tallon L."/>
            <person name="Das S.P."/>
            <person name="Daugherty S."/>
            <person name="Mongodin E.F."/>
        </authorList>
    </citation>
    <scope>NUCLEOTIDE SEQUENCE [LARGE SCALE GENOMIC DNA]</scope>
    <source>
        <strain evidence="2">3998T(B)3</strain>
    </source>
</reference>
<dbReference type="Pfam" id="PF17170">
    <property type="entry name" value="DUF5128"/>
    <property type="match status" value="1"/>
</dbReference>
<dbReference type="PATRIC" id="fig|1339316.3.peg.68"/>
<protein>
    <recommendedName>
        <fullName evidence="3">6-bladed beta-propeller</fullName>
    </recommendedName>
</protein>
<name>A0A015VD52_BACFG</name>
<evidence type="ECO:0000313" key="2">
    <source>
        <dbReference type="Proteomes" id="UP000020773"/>
    </source>
</evidence>
<dbReference type="RefSeq" id="WP_005783547.1">
    <property type="nucleotide sequence ID" value="NZ_JGDB01000001.1"/>
</dbReference>
<dbReference type="EMBL" id="JGDB01000001">
    <property type="protein sequence ID" value="EXY93256.1"/>
    <property type="molecule type" value="Genomic_DNA"/>
</dbReference>
<evidence type="ECO:0008006" key="3">
    <source>
        <dbReference type="Google" id="ProtNLM"/>
    </source>
</evidence>
<dbReference type="AlphaFoldDB" id="A0A015VD52"/>
<gene>
    <name evidence="1" type="ORF">M125_0068</name>
</gene>